<proteinExistence type="predicted"/>
<reference evidence="2" key="1">
    <citation type="journal article" date="2023" name="Nat. Plants">
        <title>Single-cell RNA sequencing provides a high-resolution roadmap for understanding the multicellular compartmentation of specialized metabolism.</title>
        <authorList>
            <person name="Sun S."/>
            <person name="Shen X."/>
            <person name="Li Y."/>
            <person name="Li Y."/>
            <person name="Wang S."/>
            <person name="Li R."/>
            <person name="Zhang H."/>
            <person name="Shen G."/>
            <person name="Guo B."/>
            <person name="Wei J."/>
            <person name="Xu J."/>
            <person name="St-Pierre B."/>
            <person name="Chen S."/>
            <person name="Sun C."/>
        </authorList>
    </citation>
    <scope>NUCLEOTIDE SEQUENCE [LARGE SCALE GENOMIC DNA]</scope>
</reference>
<organism evidence="1 2">
    <name type="scientific">Catharanthus roseus</name>
    <name type="common">Madagascar periwinkle</name>
    <name type="synonym">Vinca rosea</name>
    <dbReference type="NCBI Taxonomy" id="4058"/>
    <lineage>
        <taxon>Eukaryota</taxon>
        <taxon>Viridiplantae</taxon>
        <taxon>Streptophyta</taxon>
        <taxon>Embryophyta</taxon>
        <taxon>Tracheophyta</taxon>
        <taxon>Spermatophyta</taxon>
        <taxon>Magnoliopsida</taxon>
        <taxon>eudicotyledons</taxon>
        <taxon>Gunneridae</taxon>
        <taxon>Pentapetalae</taxon>
        <taxon>asterids</taxon>
        <taxon>lamiids</taxon>
        <taxon>Gentianales</taxon>
        <taxon>Apocynaceae</taxon>
        <taxon>Rauvolfioideae</taxon>
        <taxon>Vinceae</taxon>
        <taxon>Catharanthinae</taxon>
        <taxon>Catharanthus</taxon>
    </lineage>
</organism>
<dbReference type="EMBL" id="CM044708">
    <property type="protein sequence ID" value="KAI5647655.1"/>
    <property type="molecule type" value="Genomic_DNA"/>
</dbReference>
<name>A0ACB9ZJS8_CATRO</name>
<gene>
    <name evidence="1" type="ORF">M9H77_33660</name>
</gene>
<protein>
    <submittedName>
        <fullName evidence="1">Uncharacterized protein</fullName>
    </submittedName>
</protein>
<comment type="caution">
    <text evidence="1">The sequence shown here is derived from an EMBL/GenBank/DDBJ whole genome shotgun (WGS) entry which is preliminary data.</text>
</comment>
<evidence type="ECO:0000313" key="2">
    <source>
        <dbReference type="Proteomes" id="UP001060085"/>
    </source>
</evidence>
<sequence length="267" mass="30818">MLTWLTLFANSFHLYIEYVGFTPNFAPNAIWSMRSLRHLYLSKRPFKDTDDLEKDSFQLDNLESFVSYRCCSEEEFKRQLRMMPNVRKLAVRLNYCIKLSNFLNRLESLTLLMGNLKLSATEFHLPPTLRKLTLGGSILSASIVSTIGNLPNLEVLKLLTSLEDKTWDVEDNEFLNLKYLKLARSDIEEWNVSPNAFPNLQQLIFKQCYFLAEIPVRFGTLLTLKVIKVFNSSNLADSVHEIIAEQQELGDTNLQIITDFSDSQVDC</sequence>
<keyword evidence="2" id="KW-1185">Reference proteome</keyword>
<accession>A0ACB9ZJS8</accession>
<evidence type="ECO:0000313" key="1">
    <source>
        <dbReference type="EMBL" id="KAI5647655.1"/>
    </source>
</evidence>
<dbReference type="Proteomes" id="UP001060085">
    <property type="component" value="Linkage Group LG08"/>
</dbReference>